<evidence type="ECO:0000256" key="3">
    <source>
        <dbReference type="ARBA" id="ARBA00012895"/>
    </source>
</evidence>
<dbReference type="SUPFAM" id="SSF56719">
    <property type="entry name" value="Type II DNA topoisomerase"/>
    <property type="match status" value="1"/>
</dbReference>
<dbReference type="GO" id="GO:0003677">
    <property type="term" value="F:DNA binding"/>
    <property type="evidence" value="ECO:0007669"/>
    <property type="project" value="UniProtKB-UniRule"/>
</dbReference>
<dbReference type="InterPro" id="IPR050220">
    <property type="entry name" value="Type_II_DNA_Topoisomerases"/>
</dbReference>
<evidence type="ECO:0000256" key="4">
    <source>
        <dbReference type="ARBA" id="ARBA00023029"/>
    </source>
</evidence>
<accession>A0A2Z5T915</accession>
<dbReference type="PROSITE" id="PS52040">
    <property type="entry name" value="TOPO_IIA"/>
    <property type="match status" value="1"/>
</dbReference>
<dbReference type="RefSeq" id="WP_148708416.1">
    <property type="nucleotide sequence ID" value="NZ_AP018161.1"/>
</dbReference>
<gene>
    <name evidence="9" type="primary">gyrA</name>
    <name evidence="9" type="ORF">NARRFE1_01240</name>
</gene>
<dbReference type="Gene3D" id="3.30.1360.40">
    <property type="match status" value="1"/>
</dbReference>
<sequence length="834" mass="97385">MNIKDTTNNKNFIENELKDLYIKYSISVITNRAIPDSKDGLKPVHRRILYSMYKLNNYYNKPFKKSARIVGDVIGKYHPHGDIAVYNSIIKMVQKFTSRYPLIDGQGNFGSIDGDPAAAMRYTEIKMSKICHELFNDLNDNIIEFEKNYDGTENIPKILPSKIPNLLINGTYGIAVGIITNIPPHNINEVIDGCIELIKNPNISIEDLNKIIIAPDFPTSGIIINKNDNILNIYKNGYGKFVIKSKVKITNNSIIVYEIPYQVNKLKLIESIVKLIKNKYINGISNIYDESDKNGLRIIIEIKKNYIPYNILNELFEKTKLKINYSINMIALYNNKPKRFNLKELIESFINYRKYIIKKKIYNIFKNNLKRMNIIEGIIIAIYNINDLINIIINSKKYKDLIKNINNLNIKIINNYKNINNELLINNIKNKNNNNSFRFNKEQIKSILNLKISKLMNIEYNKIIQEYEYINNINNKYKLILNDKNELNNYIIEELLKIKKEYFDNRITKVIYNDENNIKNINNKNNNKIMNKNFFIILTDNGYIKYKHIDEYKIQNRKCKGKLITKIFNNDKINKICLTDISSILLIFTNLGKIYSYKTENIIKLCNENKNINNIISILKNENINYILSIHNNEFDKSIIICTKLGFIKKIKLTLFKKIRSNGILIMKLNNNDEIVNVNVFNDDDNDKDIIIFTKNGKSLRFNKNIIKYTTRNSYGIKSIRLSNFDIVISILLIKTNDYIFNITEKGFGKITHEKEYIKKSRLTKGIKSIKLSDKIGKLKNTLSLNNNDNILIFTNLGYLLKINSNSINKTKRNTKGVLIIKLNKEENIIYIHK</sequence>
<dbReference type="InterPro" id="IPR035516">
    <property type="entry name" value="Gyrase/topoIV_suA_C"/>
</dbReference>
<keyword evidence="5 7" id="KW-0238">DNA-binding</keyword>
<dbReference type="PANTHER" id="PTHR43493">
    <property type="entry name" value="DNA GYRASE/TOPOISOMERASE SUBUNIT A"/>
    <property type="match status" value="1"/>
</dbReference>
<keyword evidence="10" id="KW-1185">Reference proteome</keyword>
<dbReference type="SUPFAM" id="SSF101904">
    <property type="entry name" value="GyrA/ParC C-terminal domain-like"/>
    <property type="match status" value="1"/>
</dbReference>
<keyword evidence="6 7" id="KW-0413">Isomerase</keyword>
<dbReference type="Gene3D" id="3.90.199.10">
    <property type="entry name" value="Topoisomerase II, domain 5"/>
    <property type="match status" value="1"/>
</dbReference>
<evidence type="ECO:0000256" key="6">
    <source>
        <dbReference type="ARBA" id="ARBA00023235"/>
    </source>
</evidence>
<dbReference type="Proteomes" id="UP000289537">
    <property type="component" value="Chromosome"/>
</dbReference>
<evidence type="ECO:0000256" key="2">
    <source>
        <dbReference type="ARBA" id="ARBA00008263"/>
    </source>
</evidence>
<evidence type="ECO:0000313" key="10">
    <source>
        <dbReference type="Proteomes" id="UP000289537"/>
    </source>
</evidence>
<evidence type="ECO:0000259" key="8">
    <source>
        <dbReference type="PROSITE" id="PS52040"/>
    </source>
</evidence>
<keyword evidence="4 7" id="KW-0799">Topoisomerase</keyword>
<dbReference type="SMART" id="SM00434">
    <property type="entry name" value="TOP4c"/>
    <property type="match status" value="1"/>
</dbReference>
<dbReference type="AlphaFoldDB" id="A0A2Z5T915"/>
<comment type="similarity">
    <text evidence="2">Belongs to the type II topoisomerase GyrA/ParC subunit family.</text>
</comment>
<comment type="catalytic activity">
    <reaction evidence="1 7">
        <text>ATP-dependent breakage, passage and rejoining of double-stranded DNA.</text>
        <dbReference type="EC" id="5.6.2.2"/>
    </reaction>
</comment>
<dbReference type="GO" id="GO:0009330">
    <property type="term" value="C:DNA topoisomerase type II (double strand cut, ATP-hydrolyzing) complex"/>
    <property type="evidence" value="ECO:0007669"/>
    <property type="project" value="TreeGrafter"/>
</dbReference>
<organism evidence="9 10">
    <name type="scientific">endosymbiont of Rhynchophorus ferrugineus</name>
    <dbReference type="NCBI Taxonomy" id="1972133"/>
    <lineage>
        <taxon>Bacteria</taxon>
        <taxon>Pseudomonadati</taxon>
        <taxon>Pseudomonadota</taxon>
        <taxon>Gammaproteobacteria</taxon>
        <taxon>Candidatus Nardonella</taxon>
    </lineage>
</organism>
<protein>
    <recommendedName>
        <fullName evidence="3">DNA topoisomerase (ATP-hydrolyzing)</fullName>
        <ecNumber evidence="3">5.6.2.2</ecNumber>
    </recommendedName>
</protein>
<dbReference type="OrthoDB" id="9806486at2"/>
<reference evidence="9 10" key="1">
    <citation type="journal article" date="2017" name="Proc. Natl. Acad. Sci. U.S.A.">
        <title>Small genome symbiont underlies cuticle hardness in beetles.</title>
        <authorList>
            <person name="Anbutsu H."/>
            <person name="Moriyama M."/>
            <person name="Nikoh N."/>
            <person name="Hosokawa T."/>
            <person name="Futahashi R."/>
            <person name="Tanahashi M."/>
            <person name="Meng X.Y."/>
            <person name="Kuriwada T."/>
            <person name="Mori N."/>
            <person name="Oshima K."/>
            <person name="Hattori M."/>
            <person name="Fujie M."/>
            <person name="Satoh N."/>
            <person name="Maeda T."/>
            <person name="Shigenobu S."/>
            <person name="Koga R."/>
            <person name="Fukatsu T."/>
        </authorList>
    </citation>
    <scope>NUCLEOTIDE SEQUENCE [LARGE SCALE GENOMIC DNA]</scope>
    <source>
        <strain evidence="9">NARRFE1</strain>
    </source>
</reference>
<dbReference type="GO" id="GO:0005524">
    <property type="term" value="F:ATP binding"/>
    <property type="evidence" value="ECO:0007669"/>
    <property type="project" value="InterPro"/>
</dbReference>
<evidence type="ECO:0000313" key="9">
    <source>
        <dbReference type="EMBL" id="BBA85066.1"/>
    </source>
</evidence>
<evidence type="ECO:0000256" key="5">
    <source>
        <dbReference type="ARBA" id="ARBA00023125"/>
    </source>
</evidence>
<dbReference type="EC" id="5.6.2.2" evidence="3"/>
<feature type="active site" description="O-(5'-phospho-DNA)-tyrosine intermediate" evidence="7">
    <location>
        <position position="122"/>
    </location>
</feature>
<dbReference type="KEGG" id="eor:NARRFE1_01240"/>
<dbReference type="InterPro" id="IPR013757">
    <property type="entry name" value="Topo_IIA_A_a_sf"/>
</dbReference>
<dbReference type="GO" id="GO:0003918">
    <property type="term" value="F:DNA topoisomerase type II (double strand cut, ATP-hydrolyzing) activity"/>
    <property type="evidence" value="ECO:0007669"/>
    <property type="project" value="UniProtKB-EC"/>
</dbReference>
<dbReference type="InterPro" id="IPR013760">
    <property type="entry name" value="Topo_IIA-like_dom_sf"/>
</dbReference>
<dbReference type="Gene3D" id="1.10.268.10">
    <property type="entry name" value="Topoisomerase, domain 3"/>
    <property type="match status" value="1"/>
</dbReference>
<dbReference type="InterPro" id="IPR002205">
    <property type="entry name" value="Topo_IIA_dom_A"/>
</dbReference>
<evidence type="ECO:0000256" key="1">
    <source>
        <dbReference type="ARBA" id="ARBA00000185"/>
    </source>
</evidence>
<dbReference type="EMBL" id="AP018161">
    <property type="protein sequence ID" value="BBA85066.1"/>
    <property type="molecule type" value="Genomic_DNA"/>
</dbReference>
<dbReference type="PANTHER" id="PTHR43493:SF5">
    <property type="entry name" value="DNA GYRASE SUBUNIT A, CHLOROPLASTIC_MITOCHONDRIAL"/>
    <property type="match status" value="1"/>
</dbReference>
<dbReference type="Pfam" id="PF00521">
    <property type="entry name" value="DNA_topoisoIV"/>
    <property type="match status" value="1"/>
</dbReference>
<feature type="domain" description="Topo IIA-type catalytic" evidence="8">
    <location>
        <begin position="34"/>
        <end position="526"/>
    </location>
</feature>
<dbReference type="CDD" id="cd00187">
    <property type="entry name" value="TOP4c"/>
    <property type="match status" value="1"/>
</dbReference>
<dbReference type="GO" id="GO:0006265">
    <property type="term" value="P:DNA topological change"/>
    <property type="evidence" value="ECO:0007669"/>
    <property type="project" value="UniProtKB-UniRule"/>
</dbReference>
<dbReference type="Pfam" id="PF03989">
    <property type="entry name" value="DNA_gyraseA_C"/>
    <property type="match status" value="5"/>
</dbReference>
<proteinExistence type="inferred from homology"/>
<dbReference type="InterPro" id="IPR006691">
    <property type="entry name" value="GyrA/parC_rep"/>
</dbReference>
<evidence type="ECO:0000256" key="7">
    <source>
        <dbReference type="PROSITE-ProRule" id="PRU01384"/>
    </source>
</evidence>
<dbReference type="Gene3D" id="2.120.10.90">
    <property type="entry name" value="DNA gyrase/topoisomerase IV, subunit A, C-terminal"/>
    <property type="match status" value="1"/>
</dbReference>
<dbReference type="InterPro" id="IPR013758">
    <property type="entry name" value="Topo_IIA_A/C_ab"/>
</dbReference>
<name>A0A2Z5T915_9GAMM</name>